<dbReference type="AlphaFoldDB" id="A0A433DNB4"/>
<dbReference type="InterPro" id="IPR011009">
    <property type="entry name" value="Kinase-like_dom_sf"/>
</dbReference>
<dbReference type="Proteomes" id="UP000268093">
    <property type="component" value="Unassembled WGS sequence"/>
</dbReference>
<evidence type="ECO:0000313" key="2">
    <source>
        <dbReference type="EMBL" id="RUP52364.1"/>
    </source>
</evidence>
<sequence length="106" mass="11862">MREDPIPGMPNVLADIIRECWDLDPLKRPAMEDVSNRLHRSYSDSFKRFSKETKAFIEGQAAAHQQALAAGGEGAGDDDSDGGWEPASRSHYYPLSQLNEFNEHVD</sequence>
<organism evidence="2 3">
    <name type="scientific">Jimgerdemannia flammicorona</name>
    <dbReference type="NCBI Taxonomy" id="994334"/>
    <lineage>
        <taxon>Eukaryota</taxon>
        <taxon>Fungi</taxon>
        <taxon>Fungi incertae sedis</taxon>
        <taxon>Mucoromycota</taxon>
        <taxon>Mucoromycotina</taxon>
        <taxon>Endogonomycetes</taxon>
        <taxon>Endogonales</taxon>
        <taxon>Endogonaceae</taxon>
        <taxon>Jimgerdemannia</taxon>
    </lineage>
</organism>
<evidence type="ECO:0008006" key="4">
    <source>
        <dbReference type="Google" id="ProtNLM"/>
    </source>
</evidence>
<protein>
    <recommendedName>
        <fullName evidence="4">Serine-threonine/tyrosine-protein kinase catalytic domain-containing protein</fullName>
    </recommendedName>
</protein>
<keyword evidence="3" id="KW-1185">Reference proteome</keyword>
<reference evidence="2 3" key="1">
    <citation type="journal article" date="2018" name="New Phytol.">
        <title>Phylogenomics of Endogonaceae and evolution of mycorrhizas within Mucoromycota.</title>
        <authorList>
            <person name="Chang Y."/>
            <person name="Desiro A."/>
            <person name="Na H."/>
            <person name="Sandor L."/>
            <person name="Lipzen A."/>
            <person name="Clum A."/>
            <person name="Barry K."/>
            <person name="Grigoriev I.V."/>
            <person name="Martin F.M."/>
            <person name="Stajich J.E."/>
            <person name="Smith M.E."/>
            <person name="Bonito G."/>
            <person name="Spatafora J.W."/>
        </authorList>
    </citation>
    <scope>NUCLEOTIDE SEQUENCE [LARGE SCALE GENOMIC DNA]</scope>
    <source>
        <strain evidence="2 3">GMNB39</strain>
    </source>
</reference>
<comment type="caution">
    <text evidence="2">The sequence shown here is derived from an EMBL/GenBank/DDBJ whole genome shotgun (WGS) entry which is preliminary data.</text>
</comment>
<proteinExistence type="predicted"/>
<name>A0A433DNB4_9FUNG</name>
<evidence type="ECO:0000256" key="1">
    <source>
        <dbReference type="SAM" id="MobiDB-lite"/>
    </source>
</evidence>
<feature type="region of interest" description="Disordered" evidence="1">
    <location>
        <begin position="64"/>
        <end position="91"/>
    </location>
</feature>
<dbReference type="SUPFAM" id="SSF56112">
    <property type="entry name" value="Protein kinase-like (PK-like)"/>
    <property type="match status" value="1"/>
</dbReference>
<evidence type="ECO:0000313" key="3">
    <source>
        <dbReference type="Proteomes" id="UP000268093"/>
    </source>
</evidence>
<dbReference type="OrthoDB" id="2384313at2759"/>
<accession>A0A433DNB4</accession>
<dbReference type="EMBL" id="RBNI01000044">
    <property type="protein sequence ID" value="RUP52364.1"/>
    <property type="molecule type" value="Genomic_DNA"/>
</dbReference>
<gene>
    <name evidence="2" type="ORF">BC936DRAFT_145605</name>
</gene>
<dbReference type="Gene3D" id="1.10.510.10">
    <property type="entry name" value="Transferase(Phosphotransferase) domain 1"/>
    <property type="match status" value="1"/>
</dbReference>